<feature type="transmembrane region" description="Helical" evidence="6">
    <location>
        <begin position="335"/>
        <end position="354"/>
    </location>
</feature>
<feature type="transmembrane region" description="Helical" evidence="6">
    <location>
        <begin position="269"/>
        <end position="290"/>
    </location>
</feature>
<evidence type="ECO:0000256" key="1">
    <source>
        <dbReference type="ARBA" id="ARBA00004127"/>
    </source>
</evidence>
<feature type="transmembrane region" description="Helical" evidence="6">
    <location>
        <begin position="414"/>
        <end position="436"/>
    </location>
</feature>
<feature type="transmembrane region" description="Helical" evidence="6">
    <location>
        <begin position="165"/>
        <end position="187"/>
    </location>
</feature>
<feature type="transmembrane region" description="Helical" evidence="6">
    <location>
        <begin position="302"/>
        <end position="323"/>
    </location>
</feature>
<dbReference type="PANTHER" id="PTHR22773">
    <property type="entry name" value="NADH DEHYDROGENASE"/>
    <property type="match status" value="1"/>
</dbReference>
<evidence type="ECO:0000259" key="7">
    <source>
        <dbReference type="Pfam" id="PF00361"/>
    </source>
</evidence>
<dbReference type="Proteomes" id="UP000256253">
    <property type="component" value="Unassembled WGS sequence"/>
</dbReference>
<feature type="transmembrane region" description="Helical" evidence="6">
    <location>
        <begin position="375"/>
        <end position="394"/>
    </location>
</feature>
<dbReference type="InterPro" id="IPR001750">
    <property type="entry name" value="ND/Mrp_TM"/>
</dbReference>
<evidence type="ECO:0000256" key="4">
    <source>
        <dbReference type="ARBA" id="ARBA00023136"/>
    </source>
</evidence>
<protein>
    <submittedName>
        <fullName evidence="8">NADH dehydrogenase subunit N</fullName>
    </submittedName>
</protein>
<dbReference type="EMBL" id="QTUA01000001">
    <property type="protein sequence ID" value="REF30181.1"/>
    <property type="molecule type" value="Genomic_DNA"/>
</dbReference>
<feature type="transmembrane region" description="Helical" evidence="6">
    <location>
        <begin position="135"/>
        <end position="153"/>
    </location>
</feature>
<gene>
    <name evidence="8" type="ORF">DFJ65_1175</name>
</gene>
<keyword evidence="4 6" id="KW-0472">Membrane</keyword>
<accession>A0A3D9UZD9</accession>
<keyword evidence="3 6" id="KW-1133">Transmembrane helix</keyword>
<dbReference type="OrthoDB" id="9811718at2"/>
<sequence>MNIRIDWMPLLPVLIPAVAAVLVLVIDAIVPRRRVVHFVVAALALAGALVSVVPQLLRNFDDPARSLCQPDGGCFYVIDSVGAGLQATALLAALVIVLLALPVRISASSTVVQVAALLTTTAGATGVVAARDLPAWLVLLEIATVPTVVLVAVRARRTAVDGALNLLTTSLVSFAVTAMGVAMWFAASGSATFDNNTVLAAMQTPETRRILAVSLMLIVAGVGFKLSLVPFHAWTPEAYAGASTPMTAFLATVSKIAALGALLAVARPIAAVGGSTLVAIAAVAGLSMTVGNVMALRETDTLRFMGWSSVAQAGWVVLPLATASGGAEHAAASYLVIYVVATLAVFIALTAVAHRQGRAAVTDLDAIAGLGRRQPWTGVLFALGLLTLAGLPPAVSGVLAKVAVLQPVAGARQWLLLVVAAINAMLGVAVYLRWIWRAFTSCGDVPHRTLRAHPVHLALTVIAVPAVIVVSLAPQYLFWLVD</sequence>
<feature type="transmembrane region" description="Helical" evidence="6">
    <location>
        <begin position="38"/>
        <end position="57"/>
    </location>
</feature>
<dbReference type="Pfam" id="PF00361">
    <property type="entry name" value="Proton_antipo_M"/>
    <property type="match status" value="1"/>
</dbReference>
<feature type="transmembrane region" description="Helical" evidence="6">
    <location>
        <begin position="457"/>
        <end position="479"/>
    </location>
</feature>
<feature type="transmembrane region" description="Helical" evidence="6">
    <location>
        <begin position="207"/>
        <end position="226"/>
    </location>
</feature>
<comment type="caution">
    <text evidence="8">The sequence shown here is derived from an EMBL/GenBank/DDBJ whole genome shotgun (WGS) entry which is preliminary data.</text>
</comment>
<keyword evidence="9" id="KW-1185">Reference proteome</keyword>
<evidence type="ECO:0000256" key="2">
    <source>
        <dbReference type="ARBA" id="ARBA00022692"/>
    </source>
</evidence>
<feature type="transmembrane region" description="Helical" evidence="6">
    <location>
        <begin position="110"/>
        <end position="129"/>
    </location>
</feature>
<evidence type="ECO:0000256" key="5">
    <source>
        <dbReference type="RuleBase" id="RU000320"/>
    </source>
</evidence>
<feature type="domain" description="NADH:quinone oxidoreductase/Mrp antiporter transmembrane" evidence="7">
    <location>
        <begin position="131"/>
        <end position="426"/>
    </location>
</feature>
<dbReference type="AlphaFoldDB" id="A0A3D9UZD9"/>
<dbReference type="GO" id="GO:0012505">
    <property type="term" value="C:endomembrane system"/>
    <property type="evidence" value="ECO:0007669"/>
    <property type="project" value="UniProtKB-SubCell"/>
</dbReference>
<evidence type="ECO:0000256" key="6">
    <source>
        <dbReference type="SAM" id="Phobius"/>
    </source>
</evidence>
<keyword evidence="2 5" id="KW-0812">Transmembrane</keyword>
<feature type="transmembrane region" description="Helical" evidence="6">
    <location>
        <begin position="238"/>
        <end position="263"/>
    </location>
</feature>
<evidence type="ECO:0000313" key="9">
    <source>
        <dbReference type="Proteomes" id="UP000256253"/>
    </source>
</evidence>
<comment type="subcellular location">
    <subcellularLocation>
        <location evidence="1">Endomembrane system</location>
        <topology evidence="1">Multi-pass membrane protein</topology>
    </subcellularLocation>
    <subcellularLocation>
        <location evidence="5">Membrane</location>
        <topology evidence="5">Multi-pass membrane protein</topology>
    </subcellularLocation>
</comment>
<evidence type="ECO:0000256" key="3">
    <source>
        <dbReference type="ARBA" id="ARBA00022989"/>
    </source>
</evidence>
<dbReference type="RefSeq" id="WP_115922204.1">
    <property type="nucleotide sequence ID" value="NZ_QTUA01000001.1"/>
</dbReference>
<feature type="transmembrane region" description="Helical" evidence="6">
    <location>
        <begin position="83"/>
        <end position="103"/>
    </location>
</feature>
<feature type="transmembrane region" description="Helical" evidence="6">
    <location>
        <begin position="6"/>
        <end position="26"/>
    </location>
</feature>
<reference evidence="8 9" key="1">
    <citation type="submission" date="2018-08" db="EMBL/GenBank/DDBJ databases">
        <title>Sequencing the genomes of 1000 actinobacteria strains.</title>
        <authorList>
            <person name="Klenk H.-P."/>
        </authorList>
    </citation>
    <scope>NUCLEOTIDE SEQUENCE [LARGE SCALE GENOMIC DNA]</scope>
    <source>
        <strain evidence="8 9">DSM 22967</strain>
    </source>
</reference>
<organism evidence="8 9">
    <name type="scientific">Calidifontibacter indicus</name>
    <dbReference type="NCBI Taxonomy" id="419650"/>
    <lineage>
        <taxon>Bacteria</taxon>
        <taxon>Bacillati</taxon>
        <taxon>Actinomycetota</taxon>
        <taxon>Actinomycetes</taxon>
        <taxon>Micrococcales</taxon>
        <taxon>Dermacoccaceae</taxon>
        <taxon>Calidifontibacter</taxon>
    </lineage>
</organism>
<name>A0A3D9UZD9_9MICO</name>
<dbReference type="GO" id="GO:0016020">
    <property type="term" value="C:membrane"/>
    <property type="evidence" value="ECO:0007669"/>
    <property type="project" value="UniProtKB-SubCell"/>
</dbReference>
<evidence type="ECO:0000313" key="8">
    <source>
        <dbReference type="EMBL" id="REF30181.1"/>
    </source>
</evidence>
<proteinExistence type="predicted"/>